<dbReference type="InterPro" id="IPR021139">
    <property type="entry name" value="NYN"/>
</dbReference>
<dbReference type="EMBL" id="JADKMY010000003">
    <property type="protein sequence ID" value="MBF4554313.1"/>
    <property type="molecule type" value="Genomic_DNA"/>
</dbReference>
<proteinExistence type="predicted"/>
<evidence type="ECO:0000313" key="3">
    <source>
        <dbReference type="Proteomes" id="UP000635902"/>
    </source>
</evidence>
<dbReference type="RefSeq" id="WP_194557261.1">
    <property type="nucleotide sequence ID" value="NZ_JADKMY010000003.1"/>
</dbReference>
<dbReference type="Pfam" id="PF01936">
    <property type="entry name" value="NYN"/>
    <property type="match status" value="1"/>
</dbReference>
<protein>
    <submittedName>
        <fullName evidence="2">NYN domain-containing protein</fullName>
    </submittedName>
</protein>
<evidence type="ECO:0000313" key="2">
    <source>
        <dbReference type="EMBL" id="MBF4554313.1"/>
    </source>
</evidence>
<keyword evidence="3" id="KW-1185">Reference proteome</keyword>
<gene>
    <name evidence="2" type="ORF">IRY30_09550</name>
</gene>
<sequence length="219" mass="24277">MNEPGDFPHLLGSATQPDPCLLLVWDAPNMDMGLGSILGNRPTAPYRPRFDAVGRWLIELSREMEAEFGSAVTPEATVFTNVVPGSADLIRPWVDALRNVGFAVFAKPKLDEETDVDEDMVAHIRRRHTEGVLDGVIVASADGRNFKELLEELAEDIPVTVIGFQEQAHWAVDSAVIDFVDLEEIEGVFREPLPRVSLEALPDMGAWLQPFRSLMTLLD</sequence>
<dbReference type="Gene3D" id="3.40.50.1010">
    <property type="entry name" value="5'-nuclease"/>
    <property type="match status" value="1"/>
</dbReference>
<accession>A0ABR9ZLJ7</accession>
<name>A0ABR9ZLJ7_9CORY</name>
<feature type="domain" description="NYN" evidence="1">
    <location>
        <begin position="25"/>
        <end position="182"/>
    </location>
</feature>
<comment type="caution">
    <text evidence="2">The sequence shown here is derived from an EMBL/GenBank/DDBJ whole genome shotgun (WGS) entry which is preliminary data.</text>
</comment>
<reference evidence="2 3" key="1">
    <citation type="submission" date="2020-10" db="EMBL/GenBank/DDBJ databases">
        <title>Novel species in genus Corynebacterium.</title>
        <authorList>
            <person name="Zhang G."/>
        </authorList>
    </citation>
    <scope>NUCLEOTIDE SEQUENCE [LARGE SCALE GENOMIC DNA]</scope>
    <source>
        <strain evidence="2 3">DSM 45110</strain>
    </source>
</reference>
<organism evidence="2 3">
    <name type="scientific">Corynebacterium suicordis DSM 45110</name>
    <dbReference type="NCBI Taxonomy" id="1121369"/>
    <lineage>
        <taxon>Bacteria</taxon>
        <taxon>Bacillati</taxon>
        <taxon>Actinomycetota</taxon>
        <taxon>Actinomycetes</taxon>
        <taxon>Mycobacteriales</taxon>
        <taxon>Corynebacteriaceae</taxon>
        <taxon>Corynebacterium</taxon>
    </lineage>
</organism>
<dbReference type="Proteomes" id="UP000635902">
    <property type="component" value="Unassembled WGS sequence"/>
</dbReference>
<evidence type="ECO:0000259" key="1">
    <source>
        <dbReference type="Pfam" id="PF01936"/>
    </source>
</evidence>